<keyword evidence="2" id="KW-1185">Reference proteome</keyword>
<dbReference type="Proteomes" id="UP001172054">
    <property type="component" value="Unassembled WGS sequence"/>
</dbReference>
<comment type="caution">
    <text evidence="1">The sequence shown here is derived from an EMBL/GenBank/DDBJ whole genome shotgun (WGS) entry which is preliminary data.</text>
</comment>
<sequence>MISEIKGKISRSGSNLTDRLEDKLTGDFFGALRYLPFEQGLKRILQQVKFAEEKNQNEWLTLLDLQSGYKLDYKFWPKHSKGEIDLILEFDDLLVGIEVKYKSGISSEDDVEVEKVIEYKDSLHQLSKYSHILEERAGNRKCYLIFLAPFAIQHQVQQKLNVTYEISPAVKMGYTIWEDLHTALIWMTKTAQPGAQRLVLTDAKELLEVKGLKRFSGFANFTASYEIQHTPYIYETDKVLPSSAWSWPEMQSSEEDQPYVYSTY</sequence>
<dbReference type="EMBL" id="JAUJWW010000003">
    <property type="protein sequence ID" value="MDN7227340.1"/>
    <property type="molecule type" value="Genomic_DNA"/>
</dbReference>
<name>A0ABT8MR07_9BACL</name>
<accession>A0ABT8MR07</accession>
<evidence type="ECO:0008006" key="3">
    <source>
        <dbReference type="Google" id="ProtNLM"/>
    </source>
</evidence>
<organism evidence="1 2">
    <name type="scientific">Planococcus liqunii</name>
    <dbReference type="NCBI Taxonomy" id="3058394"/>
    <lineage>
        <taxon>Bacteria</taxon>
        <taxon>Bacillati</taxon>
        <taxon>Bacillota</taxon>
        <taxon>Bacilli</taxon>
        <taxon>Bacillales</taxon>
        <taxon>Caryophanaceae</taxon>
        <taxon>Planococcus</taxon>
    </lineage>
</organism>
<proteinExistence type="predicted"/>
<dbReference type="RefSeq" id="WP_301726042.1">
    <property type="nucleotide sequence ID" value="NZ_JAUJWW010000003.1"/>
</dbReference>
<protein>
    <recommendedName>
        <fullName evidence="3">PD-(D/E)XK nuclease superfamily protein</fullName>
    </recommendedName>
</protein>
<gene>
    <name evidence="1" type="ORF">QWY15_08560</name>
</gene>
<reference evidence="1 2" key="1">
    <citation type="submission" date="2023-06" db="EMBL/GenBank/DDBJ databases">
        <title>Novel species in genus Planococcus.</title>
        <authorList>
            <person name="Ning S."/>
        </authorList>
    </citation>
    <scope>NUCLEOTIDE SEQUENCE [LARGE SCALE GENOMIC DNA]</scope>
    <source>
        <strain evidence="1 2">N064</strain>
    </source>
</reference>
<evidence type="ECO:0000313" key="1">
    <source>
        <dbReference type="EMBL" id="MDN7227340.1"/>
    </source>
</evidence>
<evidence type="ECO:0000313" key="2">
    <source>
        <dbReference type="Proteomes" id="UP001172054"/>
    </source>
</evidence>